<keyword evidence="3" id="KW-0378">Hydrolase</keyword>
<keyword evidence="2" id="KW-0645">Protease</keyword>
<dbReference type="SMART" id="SM01179">
    <property type="entry name" value="DUF862"/>
    <property type="match status" value="1"/>
</dbReference>
<evidence type="ECO:0000256" key="1">
    <source>
        <dbReference type="ARBA" id="ARBA00008140"/>
    </source>
</evidence>
<reference evidence="6" key="1">
    <citation type="submission" date="2020-10" db="EMBL/GenBank/DDBJ databases">
        <title>Unveiling of a novel bifunctional photoreceptor, Dualchrome1, isolated from a cosmopolitan green alga.</title>
        <authorList>
            <person name="Suzuki S."/>
            <person name="Kawachi M."/>
        </authorList>
    </citation>
    <scope>NUCLEOTIDE SEQUENCE</scope>
    <source>
        <strain evidence="6">NIES 2893</strain>
    </source>
</reference>
<evidence type="ECO:0000256" key="2">
    <source>
        <dbReference type="ARBA" id="ARBA00022670"/>
    </source>
</evidence>
<comment type="similarity">
    <text evidence="1">Belongs to the DeSI family.</text>
</comment>
<comment type="caution">
    <text evidence="6">The sequence shown here is derived from an EMBL/GenBank/DDBJ whole genome shotgun (WGS) entry which is preliminary data.</text>
</comment>
<accession>A0A830HLH6</accession>
<name>A0A830HLH6_9CHLO</name>
<evidence type="ECO:0000256" key="4">
    <source>
        <dbReference type="SAM" id="MobiDB-lite"/>
    </source>
</evidence>
<dbReference type="GO" id="GO:0006508">
    <property type="term" value="P:proteolysis"/>
    <property type="evidence" value="ECO:0007669"/>
    <property type="project" value="UniProtKB-KW"/>
</dbReference>
<dbReference type="EMBL" id="BNJQ01000018">
    <property type="protein sequence ID" value="GHP07728.1"/>
    <property type="molecule type" value="Genomic_DNA"/>
</dbReference>
<feature type="compositionally biased region" description="Pro residues" evidence="4">
    <location>
        <begin position="272"/>
        <end position="281"/>
    </location>
</feature>
<feature type="compositionally biased region" description="Gly residues" evidence="4">
    <location>
        <begin position="255"/>
        <end position="269"/>
    </location>
</feature>
<dbReference type="PANTHER" id="PTHR12378">
    <property type="entry name" value="DESUMOYLATING ISOPEPTIDASE"/>
    <property type="match status" value="1"/>
</dbReference>
<keyword evidence="7" id="KW-1185">Reference proteome</keyword>
<dbReference type="Proteomes" id="UP000660262">
    <property type="component" value="Unassembled WGS sequence"/>
</dbReference>
<dbReference type="PANTHER" id="PTHR12378:SF7">
    <property type="entry name" value="DESUMOYLATING ISOPEPTIDASE 1"/>
    <property type="match status" value="1"/>
</dbReference>
<dbReference type="GO" id="GO:0070646">
    <property type="term" value="P:protein modification by small protein removal"/>
    <property type="evidence" value="ECO:0007669"/>
    <property type="project" value="TreeGrafter"/>
</dbReference>
<protein>
    <recommendedName>
        <fullName evidence="5">PPPDE domain-containing protein</fullName>
    </recommendedName>
</protein>
<feature type="region of interest" description="Disordered" evidence="4">
    <location>
        <begin position="245"/>
        <end position="327"/>
    </location>
</feature>
<dbReference type="Pfam" id="PF05903">
    <property type="entry name" value="Peptidase_C97"/>
    <property type="match status" value="1"/>
</dbReference>
<dbReference type="GO" id="GO:0008233">
    <property type="term" value="F:peptidase activity"/>
    <property type="evidence" value="ECO:0007669"/>
    <property type="project" value="UniProtKB-KW"/>
</dbReference>
<proteinExistence type="inferred from homology"/>
<dbReference type="Gene3D" id="3.90.1720.30">
    <property type="entry name" value="PPPDE domains"/>
    <property type="match status" value="1"/>
</dbReference>
<evidence type="ECO:0000313" key="6">
    <source>
        <dbReference type="EMBL" id="GHP07728.1"/>
    </source>
</evidence>
<organism evidence="6 7">
    <name type="scientific">Pycnococcus provasolii</name>
    <dbReference type="NCBI Taxonomy" id="41880"/>
    <lineage>
        <taxon>Eukaryota</taxon>
        <taxon>Viridiplantae</taxon>
        <taxon>Chlorophyta</taxon>
        <taxon>Pseudoscourfieldiophyceae</taxon>
        <taxon>Pseudoscourfieldiales</taxon>
        <taxon>Pycnococcaceae</taxon>
        <taxon>Pycnococcus</taxon>
    </lineage>
</organism>
<feature type="compositionally biased region" description="Low complexity" evidence="4">
    <location>
        <begin position="311"/>
        <end position="327"/>
    </location>
</feature>
<evidence type="ECO:0000259" key="5">
    <source>
        <dbReference type="PROSITE" id="PS51858"/>
    </source>
</evidence>
<dbReference type="PROSITE" id="PS51858">
    <property type="entry name" value="PPPDE"/>
    <property type="match status" value="1"/>
</dbReference>
<gene>
    <name evidence="6" type="ORF">PPROV_000647000</name>
</gene>
<evidence type="ECO:0000256" key="3">
    <source>
        <dbReference type="ARBA" id="ARBA00022801"/>
    </source>
</evidence>
<dbReference type="OrthoDB" id="21221at2759"/>
<evidence type="ECO:0000313" key="7">
    <source>
        <dbReference type="Proteomes" id="UP000660262"/>
    </source>
</evidence>
<dbReference type="InterPro" id="IPR042266">
    <property type="entry name" value="PPPDE_sf"/>
</dbReference>
<dbReference type="AlphaFoldDB" id="A0A830HLH6"/>
<feature type="region of interest" description="Disordered" evidence="4">
    <location>
        <begin position="197"/>
        <end position="230"/>
    </location>
</feature>
<feature type="compositionally biased region" description="Gly residues" evidence="4">
    <location>
        <begin position="288"/>
        <end position="310"/>
    </location>
</feature>
<dbReference type="InterPro" id="IPR008580">
    <property type="entry name" value="PPPDE_dom"/>
</dbReference>
<sequence>MDADDMDGGAPVTLHVYELSGGLAAQMSHILLGKTITGIWHTGVCVYGREYFFGGGICDGAPGMTPFGPPHERVTIGTTHVPRAMFEELLAELSARFHAATYSLMHNNCNHFSEEVCQFLVGRGIPSHILQLPQEVLSSPAGAMLAPLLEGFEAQMRGVTSESAAVTYGGGYGGNNGVGVGVGVGGLASALAPAADSASAGSAPATPLPTIGGARGGERPSLDMRPPPSPFPTDLLTNMMARTATEEPPTPVTPAGGGFAAMNGDGGGRVPIAPPAAPAKPPGDSNASGGGGSGGGGGGGVGDVGGGGTSSGATADASAPPGARRAL</sequence>
<feature type="domain" description="PPPDE" evidence="5">
    <location>
        <begin position="10"/>
        <end position="150"/>
    </location>
</feature>